<comment type="caution">
    <text evidence="2">The sequence shown here is derived from an EMBL/GenBank/DDBJ whole genome shotgun (WGS) entry which is preliminary data.</text>
</comment>
<dbReference type="EMBL" id="JACHXK010000005">
    <property type="protein sequence ID" value="MBB3110829.1"/>
    <property type="molecule type" value="Genomic_DNA"/>
</dbReference>
<protein>
    <recommendedName>
        <fullName evidence="4">Glycosyltransferase</fullName>
    </recommendedName>
</protein>
<accession>A0A7W5AYI3</accession>
<keyword evidence="3" id="KW-1185">Reference proteome</keyword>
<organism evidence="2 3">
    <name type="scientific">Paenibacillus phyllosphaerae</name>
    <dbReference type="NCBI Taxonomy" id="274593"/>
    <lineage>
        <taxon>Bacteria</taxon>
        <taxon>Bacillati</taxon>
        <taxon>Bacillota</taxon>
        <taxon>Bacilli</taxon>
        <taxon>Bacillales</taxon>
        <taxon>Paenibacillaceae</taxon>
        <taxon>Paenibacillus</taxon>
    </lineage>
</organism>
<evidence type="ECO:0000313" key="2">
    <source>
        <dbReference type="EMBL" id="MBB3110829.1"/>
    </source>
</evidence>
<evidence type="ECO:0000256" key="1">
    <source>
        <dbReference type="SAM" id="SignalP"/>
    </source>
</evidence>
<name>A0A7W5AYI3_9BACL</name>
<dbReference type="Proteomes" id="UP000570361">
    <property type="component" value="Unassembled WGS sequence"/>
</dbReference>
<dbReference type="AlphaFoldDB" id="A0A7W5AYI3"/>
<sequence>MPRKLAFTMLIGLSLMLGAMPLTAGAAALDHKHGHQRGGAVSAQQLQLNQELRKLWTDHALWTKSYLIAFYGNLPSQEKYLNRLLRNQKDIGNAIKSFYGEEAGNKLGQLLTEHIVIGGQVFTAIKEKNQSKLETANKAWFKNADDIAAFLSKANPNWSQEELRSMLHEHLKLLLADSLSIVNQNWDVDIEATDKGLEHLLKLADVLTEGIVKQFPDKF</sequence>
<evidence type="ECO:0008006" key="4">
    <source>
        <dbReference type="Google" id="ProtNLM"/>
    </source>
</evidence>
<keyword evidence="1" id="KW-0732">Signal</keyword>
<evidence type="ECO:0000313" key="3">
    <source>
        <dbReference type="Proteomes" id="UP000570361"/>
    </source>
</evidence>
<feature type="chain" id="PRO_5039101489" description="Glycosyltransferase" evidence="1">
    <location>
        <begin position="25"/>
        <end position="219"/>
    </location>
</feature>
<proteinExistence type="predicted"/>
<feature type="signal peptide" evidence="1">
    <location>
        <begin position="1"/>
        <end position="24"/>
    </location>
</feature>
<reference evidence="2 3" key="1">
    <citation type="submission" date="2020-08" db="EMBL/GenBank/DDBJ databases">
        <title>Genomic Encyclopedia of Type Strains, Phase III (KMG-III): the genomes of soil and plant-associated and newly described type strains.</title>
        <authorList>
            <person name="Whitman W."/>
        </authorList>
    </citation>
    <scope>NUCLEOTIDE SEQUENCE [LARGE SCALE GENOMIC DNA]</scope>
    <source>
        <strain evidence="2 3">CECT 5862</strain>
    </source>
</reference>
<gene>
    <name evidence="2" type="ORF">FHS18_002896</name>
</gene>
<dbReference type="RefSeq" id="WP_246427635.1">
    <property type="nucleotide sequence ID" value="NZ_JACHXK010000005.1"/>
</dbReference>